<keyword evidence="4" id="KW-1185">Reference proteome</keyword>
<dbReference type="GeneID" id="55989714"/>
<evidence type="ECO:0000256" key="1">
    <source>
        <dbReference type="SAM" id="MobiDB-lite"/>
    </source>
</evidence>
<feature type="compositionally biased region" description="Basic and acidic residues" evidence="1">
    <location>
        <begin position="130"/>
        <end position="141"/>
    </location>
</feature>
<dbReference type="EMBL" id="CP055898">
    <property type="protein sequence ID" value="QKX55113.1"/>
    <property type="molecule type" value="Genomic_DNA"/>
</dbReference>
<organism evidence="3 4">
    <name type="scientific">Talaromyces rugulosus</name>
    <name type="common">Penicillium rugulosum</name>
    <dbReference type="NCBI Taxonomy" id="121627"/>
    <lineage>
        <taxon>Eukaryota</taxon>
        <taxon>Fungi</taxon>
        <taxon>Dikarya</taxon>
        <taxon>Ascomycota</taxon>
        <taxon>Pezizomycotina</taxon>
        <taxon>Eurotiomycetes</taxon>
        <taxon>Eurotiomycetidae</taxon>
        <taxon>Eurotiales</taxon>
        <taxon>Trichocomaceae</taxon>
        <taxon>Talaromyces</taxon>
        <taxon>Talaromyces sect. Islandici</taxon>
    </lineage>
</organism>
<protein>
    <submittedName>
        <fullName evidence="3">Uncharacterized protein</fullName>
    </submittedName>
</protein>
<feature type="compositionally biased region" description="Acidic residues" evidence="1">
    <location>
        <begin position="22"/>
        <end position="32"/>
    </location>
</feature>
<reference evidence="4" key="1">
    <citation type="submission" date="2020-06" db="EMBL/GenBank/DDBJ databases">
        <title>A chromosome-scale genome assembly of Talaromyces rugulosus W13939.</title>
        <authorList>
            <person name="Wang B."/>
            <person name="Guo L."/>
            <person name="Ye K."/>
            <person name="Wang L."/>
        </authorList>
    </citation>
    <scope>NUCLEOTIDE SEQUENCE [LARGE SCALE GENOMIC DNA]</scope>
    <source>
        <strain evidence="4">W13939</strain>
    </source>
</reference>
<feature type="compositionally biased region" description="Polar residues" evidence="1">
    <location>
        <begin position="39"/>
        <end position="60"/>
    </location>
</feature>
<keyword evidence="2" id="KW-1133">Transmembrane helix</keyword>
<dbReference type="PANTHER" id="PTHR37848:SF1">
    <property type="entry name" value="SUN DOMAIN-CONTAINING PROTEIN"/>
    <property type="match status" value="1"/>
</dbReference>
<evidence type="ECO:0000313" key="3">
    <source>
        <dbReference type="EMBL" id="QKX55113.1"/>
    </source>
</evidence>
<evidence type="ECO:0000313" key="4">
    <source>
        <dbReference type="Proteomes" id="UP000509510"/>
    </source>
</evidence>
<feature type="compositionally biased region" description="Basic and acidic residues" evidence="1">
    <location>
        <begin position="234"/>
        <end position="253"/>
    </location>
</feature>
<dbReference type="OrthoDB" id="203796at2759"/>
<dbReference type="PANTHER" id="PTHR37848">
    <property type="entry name" value="EXPRESSED PROTEIN"/>
    <property type="match status" value="1"/>
</dbReference>
<gene>
    <name evidence="3" type="ORF">TRUGW13939_02205</name>
</gene>
<evidence type="ECO:0000256" key="2">
    <source>
        <dbReference type="SAM" id="Phobius"/>
    </source>
</evidence>
<proteinExistence type="predicted"/>
<accession>A0A7H8QPN9</accession>
<feature type="region of interest" description="Disordered" evidence="1">
    <location>
        <begin position="189"/>
        <end position="253"/>
    </location>
</feature>
<feature type="region of interest" description="Disordered" evidence="1">
    <location>
        <begin position="1"/>
        <end position="60"/>
    </location>
</feature>
<keyword evidence="2" id="KW-0472">Membrane</keyword>
<sequence>MGQPPAKLASAASIHSLRDLEHSDDDAEDDLLDVPPSYEQVTAQSSQTPASSNSNPVNNTTHRTVHLIDVDSNILGGQRAVSVASRVRDSTIVTLQPELSTSAHQLYEAFAQQICLPPRPQISISGSHTDSTKKKQDKKSGSDVVTDFNFRVDLAETLLKGWETPEGSTDWHNVEVANDSDGIKTYRGTRLKTTTYTPQNKSRFGPIQLPDGDREGPRQETDSGVDIDDDDDEERRLVEPDREHEQDRRDKRFETRKHQEDFMEWCERFCKDPSPVKSFTLKRHVSNFNHQAVIACLKSHIRETNYRGNISMQLVVSKSTITVYSPHWINKLRNHGVAYWVFIISQLWIFAWPVIWLLERRYEVVDSTWYASHGAEAHRDYSMARQYAQGRDENTLGEFWAPAVKQAAWARRTNSEIVSLADAERLQGLTTEQLLLGVSADTEAEVERRQRMQRGEGSFLDSVVGLARGVSEVRQEWNISMGWGGNV</sequence>
<dbReference type="Proteomes" id="UP000509510">
    <property type="component" value="Chromosome I"/>
</dbReference>
<dbReference type="KEGG" id="trg:TRUGW13939_02205"/>
<dbReference type="AlphaFoldDB" id="A0A7H8QPN9"/>
<dbReference type="RefSeq" id="XP_035341292.1">
    <property type="nucleotide sequence ID" value="XM_035485399.1"/>
</dbReference>
<feature type="compositionally biased region" description="Acidic residues" evidence="1">
    <location>
        <begin position="223"/>
        <end position="233"/>
    </location>
</feature>
<feature type="compositionally biased region" description="Basic and acidic residues" evidence="1">
    <location>
        <begin position="211"/>
        <end position="221"/>
    </location>
</feature>
<feature type="region of interest" description="Disordered" evidence="1">
    <location>
        <begin position="121"/>
        <end position="142"/>
    </location>
</feature>
<feature type="compositionally biased region" description="Polar residues" evidence="1">
    <location>
        <begin position="191"/>
        <end position="202"/>
    </location>
</feature>
<name>A0A7H8QPN9_TALRU</name>
<feature type="transmembrane region" description="Helical" evidence="2">
    <location>
        <begin position="337"/>
        <end position="358"/>
    </location>
</feature>
<keyword evidence="2" id="KW-0812">Transmembrane</keyword>